<evidence type="ECO:0000313" key="2">
    <source>
        <dbReference type="Proteomes" id="UP000249493"/>
    </source>
</evidence>
<proteinExistence type="predicted"/>
<reference evidence="1 2" key="1">
    <citation type="submission" date="2018-06" db="EMBL/GenBank/DDBJ databases">
        <authorList>
            <person name="Zhirakovskaya E."/>
        </authorList>
    </citation>
    <scope>NUCLEOTIDE SEQUENCE [LARGE SCALE GENOMIC DNA]</scope>
    <source>
        <strain evidence="1 2">LY3</strain>
    </source>
</reference>
<evidence type="ECO:0000313" key="1">
    <source>
        <dbReference type="EMBL" id="RAI70922.1"/>
    </source>
</evidence>
<sequence length="60" mass="6935">MRRGREGIRDLLHGPGLGRCEATKVFGWTGFFPLSCQFRVIFLYLWRICCQMQKVSQAGI</sequence>
<gene>
    <name evidence="1" type="ORF">DOZ80_10675</name>
</gene>
<protein>
    <submittedName>
        <fullName evidence="1">Uncharacterized protein</fullName>
    </submittedName>
</protein>
<comment type="caution">
    <text evidence="1">The sequence shown here is derived from an EMBL/GenBank/DDBJ whole genome shotgun (WGS) entry which is preliminary data.</text>
</comment>
<dbReference type="EMBL" id="QLIN01000003">
    <property type="protein sequence ID" value="RAI70922.1"/>
    <property type="molecule type" value="Genomic_DNA"/>
</dbReference>
<organism evidence="1 2">
    <name type="scientific">Pseudomonas fluorescens</name>
    <dbReference type="NCBI Taxonomy" id="294"/>
    <lineage>
        <taxon>Bacteria</taxon>
        <taxon>Pseudomonadati</taxon>
        <taxon>Pseudomonadota</taxon>
        <taxon>Gammaproteobacteria</taxon>
        <taxon>Pseudomonadales</taxon>
        <taxon>Pseudomonadaceae</taxon>
        <taxon>Pseudomonas</taxon>
    </lineage>
</organism>
<name>A0A327N7E1_PSEFL</name>
<dbReference type="Proteomes" id="UP000249493">
    <property type="component" value="Unassembled WGS sequence"/>
</dbReference>
<dbReference type="AlphaFoldDB" id="A0A327N7E1"/>
<accession>A0A327N7E1</accession>